<dbReference type="EMBL" id="HQ110083">
    <property type="protein sequence ID" value="ADX32396.1"/>
    <property type="molecule type" value="Genomic_DNA"/>
</dbReference>
<organism evidence="2 3">
    <name type="scientific">Cronobacter phage ESSI-2</name>
    <dbReference type="NCBI Taxonomy" id="947842"/>
    <lineage>
        <taxon>Viruses</taxon>
        <taxon>Duplodnaviria</taxon>
        <taxon>Heunggongvirae</taxon>
        <taxon>Uroviricota</taxon>
        <taxon>Caudoviricetes</taxon>
        <taxon>Peduoviridae</taxon>
        <taxon>Seongnamvirus</taxon>
        <taxon>Seongnamvirus ESSI2</taxon>
    </lineage>
</organism>
<evidence type="ECO:0000313" key="2">
    <source>
        <dbReference type="EMBL" id="ADX32396.1"/>
    </source>
</evidence>
<keyword evidence="3" id="KW-1185">Reference proteome</keyword>
<keyword evidence="1" id="KW-0812">Transmembrane</keyword>
<evidence type="ECO:0000256" key="1">
    <source>
        <dbReference type="SAM" id="Phobius"/>
    </source>
</evidence>
<sequence length="120" mass="13309">MRDSVLICLNGTSPTTRSSLPLAPCSAFVVALVWPLWSLSWNCWLIVTRIFFSGIASPLSASMIVEVMDHSLNSFEILTGQHDGRAVYGRRLRDALHQRPRQCRRVALRRKNPGAGAFAG</sequence>
<keyword evidence="1" id="KW-0472">Membrane</keyword>
<feature type="transmembrane region" description="Helical" evidence="1">
    <location>
        <begin position="20"/>
        <end position="38"/>
    </location>
</feature>
<dbReference type="RefSeq" id="YP_009792296.1">
    <property type="nucleotide sequence ID" value="NC_047854.1"/>
</dbReference>
<protein>
    <submittedName>
        <fullName evidence="2">Uncharacterized protein</fullName>
    </submittedName>
</protein>
<accession>F1BUK0</accession>
<dbReference type="Proteomes" id="UP000008647">
    <property type="component" value="Segment"/>
</dbReference>
<dbReference type="GeneID" id="54982498"/>
<evidence type="ECO:0000313" key="3">
    <source>
        <dbReference type="Proteomes" id="UP000008647"/>
    </source>
</evidence>
<dbReference type="KEGG" id="vg:54982498"/>
<keyword evidence="1" id="KW-1133">Transmembrane helix</keyword>
<proteinExistence type="predicted"/>
<reference evidence="2 3" key="1">
    <citation type="journal article" date="2011" name="Arch. Virol.">
        <title>Complete genomic sequence of virulent Cronobacter sakazakii phage ESSI-2 isolated from swine feces.</title>
        <authorList>
            <person name="Lee Y.D."/>
            <person name="Chang H.I."/>
            <person name="Park J.H."/>
        </authorList>
    </citation>
    <scope>NUCLEOTIDE SEQUENCE [LARGE SCALE GENOMIC DNA]</scope>
</reference>
<name>F1BUK0_9CAUD</name>